<organism evidence="3 4">
    <name type="scientific">Paramecium octaurelia</name>
    <dbReference type="NCBI Taxonomy" id="43137"/>
    <lineage>
        <taxon>Eukaryota</taxon>
        <taxon>Sar</taxon>
        <taxon>Alveolata</taxon>
        <taxon>Ciliophora</taxon>
        <taxon>Intramacronucleata</taxon>
        <taxon>Oligohymenophorea</taxon>
        <taxon>Peniculida</taxon>
        <taxon>Parameciidae</taxon>
        <taxon>Paramecium</taxon>
    </lineage>
</organism>
<sequence>MQLEEHINRKSGRLSGGNKRNLCVSNALIGGPCILFFDDPSTSVDPIA</sequence>
<comment type="caution">
    <text evidence="3">The sequence shown here is derived from an EMBL/GenBank/DDBJ whole genome shotgun (WGS) entry which is preliminary data.</text>
</comment>
<dbReference type="PANTHER" id="PTHR19229">
    <property type="entry name" value="ATP-BINDING CASSETTE TRANSPORTER SUBFAMILY A ABCA"/>
    <property type="match status" value="1"/>
</dbReference>
<evidence type="ECO:0000313" key="4">
    <source>
        <dbReference type="Proteomes" id="UP000683925"/>
    </source>
</evidence>
<dbReference type="InterPro" id="IPR026082">
    <property type="entry name" value="ABCA"/>
</dbReference>
<dbReference type="GO" id="GO:0140359">
    <property type="term" value="F:ABC-type transporter activity"/>
    <property type="evidence" value="ECO:0007669"/>
    <property type="project" value="InterPro"/>
</dbReference>
<dbReference type="EMBL" id="CAJJDP010000012">
    <property type="protein sequence ID" value="CAD8142288.1"/>
    <property type="molecule type" value="Genomic_DNA"/>
</dbReference>
<gene>
    <name evidence="3" type="ORF">POCTA_138.1.T0130402</name>
</gene>
<dbReference type="GO" id="GO:0016020">
    <property type="term" value="C:membrane"/>
    <property type="evidence" value="ECO:0007669"/>
    <property type="project" value="InterPro"/>
</dbReference>
<evidence type="ECO:0000256" key="1">
    <source>
        <dbReference type="ARBA" id="ARBA00022448"/>
    </source>
</evidence>
<accession>A0A8S1SQZ4</accession>
<keyword evidence="4" id="KW-1185">Reference proteome</keyword>
<keyword evidence="2" id="KW-0677">Repeat</keyword>
<protein>
    <submittedName>
        <fullName evidence="3">Uncharacterized protein</fullName>
    </submittedName>
</protein>
<evidence type="ECO:0000256" key="2">
    <source>
        <dbReference type="ARBA" id="ARBA00022737"/>
    </source>
</evidence>
<keyword evidence="1" id="KW-0813">Transport</keyword>
<evidence type="ECO:0000313" key="3">
    <source>
        <dbReference type="EMBL" id="CAD8142288.1"/>
    </source>
</evidence>
<dbReference type="PANTHER" id="PTHR19229:SF36">
    <property type="entry name" value="ATP-BINDING CASSETTE SUB-FAMILY A MEMBER 2"/>
    <property type="match status" value="1"/>
</dbReference>
<dbReference type="OrthoDB" id="8061355at2759"/>
<dbReference type="GO" id="GO:0005319">
    <property type="term" value="F:lipid transporter activity"/>
    <property type="evidence" value="ECO:0007669"/>
    <property type="project" value="TreeGrafter"/>
</dbReference>
<dbReference type="AlphaFoldDB" id="A0A8S1SQZ4"/>
<reference evidence="3" key="1">
    <citation type="submission" date="2021-01" db="EMBL/GenBank/DDBJ databases">
        <authorList>
            <consortium name="Genoscope - CEA"/>
            <person name="William W."/>
        </authorList>
    </citation>
    <scope>NUCLEOTIDE SEQUENCE</scope>
</reference>
<proteinExistence type="predicted"/>
<dbReference type="Proteomes" id="UP000683925">
    <property type="component" value="Unassembled WGS sequence"/>
</dbReference>
<name>A0A8S1SQZ4_PAROT</name>